<keyword evidence="3" id="KW-1185">Reference proteome</keyword>
<proteinExistence type="predicted"/>
<dbReference type="AlphaFoldDB" id="A0A024G830"/>
<evidence type="ECO:0000313" key="3">
    <source>
        <dbReference type="Proteomes" id="UP000053237"/>
    </source>
</evidence>
<feature type="signal peptide" evidence="1">
    <location>
        <begin position="1"/>
        <end position="18"/>
    </location>
</feature>
<evidence type="ECO:0000256" key="1">
    <source>
        <dbReference type="SAM" id="SignalP"/>
    </source>
</evidence>
<sequence>MHSLTLFLNLALARSISAQNVVKEVIDGSIFRTSSYVTVDQYKLKITEASTLVEIDLLSMETSNNRSFVDVNGDCDSAYIDSQIFLFQRTTLTNGLTSWKVIASNDDETDMAGNYGKGRKDGSISEQDSYMLRTLQPGEYMLAVGRYPLSASEALAGRCNQVNNGHTPYACQTRKAPYGNYRATIRSRSIAGNKIVVQSPCSYVGSSCSANFGIKECVFQLQTQGSYDAITTTCLYDRAI</sequence>
<dbReference type="NCBIfam" id="NF038127">
    <property type="entry name" value="FDP_fam"/>
    <property type="match status" value="1"/>
</dbReference>
<dbReference type="OrthoDB" id="155948at2759"/>
<comment type="caution">
    <text evidence="2">The sequence shown here is derived from an EMBL/GenBank/DDBJ whole genome shotgun (WGS) entry which is preliminary data.</text>
</comment>
<evidence type="ECO:0000313" key="2">
    <source>
        <dbReference type="EMBL" id="CCI42467.1"/>
    </source>
</evidence>
<keyword evidence="1" id="KW-0732">Signal</keyword>
<dbReference type="Proteomes" id="UP000053237">
    <property type="component" value="Unassembled WGS sequence"/>
</dbReference>
<organism evidence="2 3">
    <name type="scientific">Albugo candida</name>
    <dbReference type="NCBI Taxonomy" id="65357"/>
    <lineage>
        <taxon>Eukaryota</taxon>
        <taxon>Sar</taxon>
        <taxon>Stramenopiles</taxon>
        <taxon>Oomycota</taxon>
        <taxon>Peronosporomycetes</taxon>
        <taxon>Albuginales</taxon>
        <taxon>Albuginaceae</taxon>
        <taxon>Albugo</taxon>
    </lineage>
</organism>
<protein>
    <submittedName>
        <fullName evidence="2">Uncharacterized protein</fullName>
    </submittedName>
</protein>
<feature type="chain" id="PRO_5001529339" evidence="1">
    <location>
        <begin position="19"/>
        <end position="240"/>
    </location>
</feature>
<dbReference type="EMBL" id="CAIX01000034">
    <property type="protein sequence ID" value="CCI42467.1"/>
    <property type="molecule type" value="Genomic_DNA"/>
</dbReference>
<name>A0A024G830_9STRA</name>
<accession>A0A024G830</accession>
<reference evidence="2 3" key="1">
    <citation type="submission" date="2012-05" db="EMBL/GenBank/DDBJ databases">
        <title>Recombination and specialization in a pathogen metapopulation.</title>
        <authorList>
            <person name="Gardiner A."/>
            <person name="Kemen E."/>
            <person name="Schultz-Larsen T."/>
            <person name="MacLean D."/>
            <person name="Van Oosterhout C."/>
            <person name="Jones J.D.G."/>
        </authorList>
    </citation>
    <scope>NUCLEOTIDE SEQUENCE [LARGE SCALE GENOMIC DNA]</scope>
    <source>
        <strain evidence="2 3">Ac Nc2</strain>
    </source>
</reference>
<dbReference type="InParanoid" id="A0A024G830"/>
<gene>
    <name evidence="2" type="ORF">BN9_032510</name>
</gene>